<feature type="domain" description="Phosphate acetyl/butaryl transferase" evidence="16">
    <location>
        <begin position="312"/>
        <end position="626"/>
    </location>
</feature>
<evidence type="ECO:0000259" key="15">
    <source>
        <dbReference type="Pfam" id="PF00849"/>
    </source>
</evidence>
<comment type="similarity">
    <text evidence="4">Belongs to the pseudouridine synthase RluA family.</text>
</comment>
<dbReference type="GO" id="GO:0006396">
    <property type="term" value="P:RNA processing"/>
    <property type="evidence" value="ECO:0007669"/>
    <property type="project" value="UniProtKB-ARBA"/>
</dbReference>
<keyword evidence="8" id="KW-0413">Isomerase</keyword>
<dbReference type="Proteomes" id="UP000003330">
    <property type="component" value="Unassembled WGS sequence"/>
</dbReference>
<dbReference type="GO" id="GO:0001522">
    <property type="term" value="P:pseudouridine synthesis"/>
    <property type="evidence" value="ECO:0007669"/>
    <property type="project" value="InterPro"/>
</dbReference>
<evidence type="ECO:0000256" key="11">
    <source>
        <dbReference type="ARBA" id="ARBA00031870"/>
    </source>
</evidence>
<evidence type="ECO:0000256" key="13">
    <source>
        <dbReference type="PIRSR" id="PIRSR606225-1"/>
    </source>
</evidence>
<dbReference type="eggNOG" id="COG0280">
    <property type="taxonomic scope" value="Bacteria"/>
</dbReference>
<dbReference type="STRING" id="764299.STRIC_1318"/>
<comment type="catalytic activity">
    <reaction evidence="1">
        <text>a uridine in RNA = a pseudouridine in RNA</text>
        <dbReference type="Rhea" id="RHEA:48348"/>
        <dbReference type="Rhea" id="RHEA-COMP:12068"/>
        <dbReference type="Rhea" id="RHEA-COMP:12069"/>
        <dbReference type="ChEBI" id="CHEBI:65314"/>
        <dbReference type="ChEBI" id="CHEBI:65315"/>
    </reaction>
</comment>
<dbReference type="Pfam" id="PF00849">
    <property type="entry name" value="PseudoU_synth_2"/>
    <property type="match status" value="1"/>
</dbReference>
<dbReference type="Gene3D" id="3.30.2350.10">
    <property type="entry name" value="Pseudouridine synthase"/>
    <property type="match status" value="1"/>
</dbReference>
<dbReference type="Gene3D" id="3.40.50.10950">
    <property type="match status" value="1"/>
</dbReference>
<dbReference type="GO" id="GO:0008959">
    <property type="term" value="F:phosphate acetyltransferase activity"/>
    <property type="evidence" value="ECO:0007669"/>
    <property type="project" value="UniProtKB-EC"/>
</dbReference>
<comment type="catalytic activity">
    <reaction evidence="2">
        <text>acetyl-CoA + phosphate = acetyl phosphate + CoA</text>
        <dbReference type="Rhea" id="RHEA:19521"/>
        <dbReference type="ChEBI" id="CHEBI:22191"/>
        <dbReference type="ChEBI" id="CHEBI:43474"/>
        <dbReference type="ChEBI" id="CHEBI:57287"/>
        <dbReference type="ChEBI" id="CHEBI:57288"/>
        <dbReference type="EC" id="2.3.1.8"/>
    </reaction>
</comment>
<evidence type="ECO:0000313" key="17">
    <source>
        <dbReference type="EMBL" id="EHI69501.1"/>
    </source>
</evidence>
<evidence type="ECO:0000259" key="16">
    <source>
        <dbReference type="Pfam" id="PF01515"/>
    </source>
</evidence>
<keyword evidence="18" id="KW-1185">Reference proteome</keyword>
<feature type="active site" evidence="13">
    <location>
        <position position="131"/>
    </location>
</feature>
<evidence type="ECO:0000256" key="5">
    <source>
        <dbReference type="ARBA" id="ARBA00012707"/>
    </source>
</evidence>
<sequence>MRFEFVADRRVKVKTFLKGHDISKGLLAKIKYKGGNILVNGIEQNAIYLLDIGDVVTIDIPREEPFEKLEAIPFDLDIIHEDDHFLVLNKPVGFASIPSAIHSNTIANFIKSYYIQKDYEDQQVHIVTRLDRDTSGLMLFAKHGYAHARLDKKLQKRAIEKRYYALVSGQGSLPDQGEIVAPIGRSKDSIVTRAVDPMGKYAKTSYHVVARYAENVHLVDIKLHTGRTHQIRVHFSHIGFPLLGDDFYGGRLDLGITRQALHCHHIAFYDPFTENESIHTINLTDDFDNVIKDLRKNRMRYTKMGIRSLFGSLREKVAGQHVKIVFPEGNDERVVRAAARLKFEGLAEPIILGKADEIRGLLTKLGFADQDYTIINPDDYADFEKMKAEFVEIRKGKATMEDADKLLRYVNYFGVMLVKMGLAEGMVSGACHSTADTVRPALQIIKTKPGISRTSGVFLMNRENTNERYIFADCAINIDPNAQELAEIAVNTAETAAIFDIDPKVAMLSFSTKGSGKAPQVDKVAEATKIAKELNPSLALDGELQFDAAFVPETAAIKAPDSDVAGQANTFVFPDLQSGNIGYKIAQRLGMFDAIGPILQGLNKPVNDLSRGSSADDIYKLGIITAAQALGTLD</sequence>
<dbReference type="EMBL" id="AEUX02000006">
    <property type="protein sequence ID" value="EHI69501.1"/>
    <property type="molecule type" value="Genomic_DNA"/>
</dbReference>
<name>G5K3E9_9STRE</name>
<evidence type="ECO:0000256" key="12">
    <source>
        <dbReference type="ARBA" id="ARBA00033164"/>
    </source>
</evidence>
<dbReference type="PANTHER" id="PTHR43356:SF3">
    <property type="entry name" value="PHOSPHATE ACETYLTRANSFERASE"/>
    <property type="match status" value="1"/>
</dbReference>
<dbReference type="InterPro" id="IPR006224">
    <property type="entry name" value="PsdUridine_synth_RluA-like_CS"/>
</dbReference>
<dbReference type="InterPro" id="IPR020103">
    <property type="entry name" value="PsdUridine_synth_cat_dom_sf"/>
</dbReference>
<dbReference type="EC" id="2.3.1.8" evidence="5"/>
<accession>G5K3E9</accession>
<dbReference type="InterPro" id="IPR042112">
    <property type="entry name" value="P_AcTrfase_dom2"/>
</dbReference>
<proteinExistence type="inferred from homology"/>
<dbReference type="InterPro" id="IPR006145">
    <property type="entry name" value="PsdUridine_synth_RsuA/RluA"/>
</dbReference>
<evidence type="ECO:0000256" key="6">
    <source>
        <dbReference type="ARBA" id="ARBA00021528"/>
    </source>
</evidence>
<dbReference type="GO" id="GO:0009982">
    <property type="term" value="F:pseudouridine synthase activity"/>
    <property type="evidence" value="ECO:0007669"/>
    <property type="project" value="InterPro"/>
</dbReference>
<reference evidence="17 18" key="1">
    <citation type="journal article" date="2014" name="Int. J. Syst. Evol. Microbiol.">
        <title>Phylogenomics and the dynamic genome evolution of the genus Streptococcus.</title>
        <authorList>
            <consortium name="The Broad Institute Genome Sequencing Platform"/>
            <person name="Richards V.P."/>
            <person name="Palmer S.R."/>
            <person name="Pavinski Bitar P.D."/>
            <person name="Qin X."/>
            <person name="Weinstock G.M."/>
            <person name="Highlander S.K."/>
            <person name="Town C.D."/>
            <person name="Burne R.A."/>
            <person name="Stanhope M.J."/>
        </authorList>
    </citation>
    <scope>NUCLEOTIDE SEQUENCE [LARGE SCALE GENOMIC DNA]</scope>
    <source>
        <strain evidence="17 18">707-05</strain>
    </source>
</reference>
<keyword evidence="14" id="KW-0694">RNA-binding</keyword>
<keyword evidence="7 17" id="KW-0808">Transferase</keyword>
<organism evidence="17 18">
    <name type="scientific">Streptococcus ictaluri 707-05</name>
    <dbReference type="NCBI Taxonomy" id="764299"/>
    <lineage>
        <taxon>Bacteria</taxon>
        <taxon>Bacillati</taxon>
        <taxon>Bacillota</taxon>
        <taxon>Bacilli</taxon>
        <taxon>Lactobacillales</taxon>
        <taxon>Streptococcaceae</taxon>
        <taxon>Streptococcus</taxon>
    </lineage>
</organism>
<dbReference type="InterPro" id="IPR006225">
    <property type="entry name" value="PsdUridine_synth_RluC/D"/>
</dbReference>
<evidence type="ECO:0000256" key="3">
    <source>
        <dbReference type="ARBA" id="ARBA00004989"/>
    </source>
</evidence>
<dbReference type="InterPro" id="IPR050500">
    <property type="entry name" value="Phos_Acetyltrans/Butyryltrans"/>
</dbReference>
<dbReference type="AlphaFoldDB" id="G5K3E9"/>
<comment type="pathway">
    <text evidence="3">Metabolic intermediate biosynthesis; acetyl-CoA biosynthesis; acetyl-CoA from acetate: step 2/2.</text>
</comment>
<evidence type="ECO:0000256" key="1">
    <source>
        <dbReference type="ARBA" id="ARBA00000073"/>
    </source>
</evidence>
<dbReference type="FunFam" id="3.30.2350.10:FF:000005">
    <property type="entry name" value="Pseudouridine synthase"/>
    <property type="match status" value="1"/>
</dbReference>
<evidence type="ECO:0000256" key="14">
    <source>
        <dbReference type="PROSITE-ProRule" id="PRU00182"/>
    </source>
</evidence>
<comment type="caution">
    <text evidence="17">The sequence shown here is derived from an EMBL/GenBank/DDBJ whole genome shotgun (WGS) entry which is preliminary data.</text>
</comment>
<dbReference type="SUPFAM" id="SSF53659">
    <property type="entry name" value="Isocitrate/Isopropylmalate dehydrogenase-like"/>
    <property type="match status" value="1"/>
</dbReference>
<dbReference type="Pfam" id="PF01515">
    <property type="entry name" value="PTA_PTB"/>
    <property type="match status" value="1"/>
</dbReference>
<protein>
    <recommendedName>
        <fullName evidence="6">Phosphate acetyltransferase</fullName>
        <ecNumber evidence="5">2.3.1.8</ecNumber>
    </recommendedName>
    <alternativeName>
        <fullName evidence="10">Phosphotransacetylase</fullName>
    </alternativeName>
    <alternativeName>
        <fullName evidence="11">RNA pseudouridylate synthase</fullName>
    </alternativeName>
    <alternativeName>
        <fullName evidence="12">RNA-uridine isomerase</fullName>
    </alternativeName>
</protein>
<dbReference type="NCBIfam" id="NF007233">
    <property type="entry name" value="PRK09653.1"/>
    <property type="match status" value="1"/>
</dbReference>
<dbReference type="NCBIfam" id="TIGR00005">
    <property type="entry name" value="rluA_subfam"/>
    <property type="match status" value="1"/>
</dbReference>
<dbReference type="InterPro" id="IPR042113">
    <property type="entry name" value="P_AcTrfase_dom1"/>
</dbReference>
<evidence type="ECO:0000256" key="8">
    <source>
        <dbReference type="ARBA" id="ARBA00023235"/>
    </source>
</evidence>
<dbReference type="GO" id="GO:0140098">
    <property type="term" value="F:catalytic activity, acting on RNA"/>
    <property type="evidence" value="ECO:0007669"/>
    <property type="project" value="UniProtKB-ARBA"/>
</dbReference>
<evidence type="ECO:0000256" key="10">
    <source>
        <dbReference type="ARBA" id="ARBA00031108"/>
    </source>
</evidence>
<dbReference type="GO" id="GO:0003723">
    <property type="term" value="F:RNA binding"/>
    <property type="evidence" value="ECO:0007669"/>
    <property type="project" value="UniProtKB-KW"/>
</dbReference>
<dbReference type="PANTHER" id="PTHR43356">
    <property type="entry name" value="PHOSPHATE ACETYLTRANSFERASE"/>
    <property type="match status" value="1"/>
</dbReference>
<dbReference type="SUPFAM" id="SSF55120">
    <property type="entry name" value="Pseudouridine synthase"/>
    <property type="match status" value="1"/>
</dbReference>
<evidence type="ECO:0000256" key="4">
    <source>
        <dbReference type="ARBA" id="ARBA00010876"/>
    </source>
</evidence>
<dbReference type="PROSITE" id="PS50889">
    <property type="entry name" value="S4"/>
    <property type="match status" value="1"/>
</dbReference>
<dbReference type="InterPro" id="IPR004614">
    <property type="entry name" value="P_AcTrfase"/>
</dbReference>
<dbReference type="eggNOG" id="COG0564">
    <property type="taxonomic scope" value="Bacteria"/>
</dbReference>
<evidence type="ECO:0000256" key="2">
    <source>
        <dbReference type="ARBA" id="ARBA00000705"/>
    </source>
</evidence>
<dbReference type="InterPro" id="IPR002505">
    <property type="entry name" value="PTA_PTB"/>
</dbReference>
<dbReference type="Gene3D" id="3.40.50.10750">
    <property type="entry name" value="Isocitrate/Isopropylmalate dehydrogenase-like"/>
    <property type="match status" value="1"/>
</dbReference>
<dbReference type="CDD" id="cd02869">
    <property type="entry name" value="PseudoU_synth_RluA_like"/>
    <property type="match status" value="1"/>
</dbReference>
<dbReference type="PROSITE" id="PS01129">
    <property type="entry name" value="PSI_RLU"/>
    <property type="match status" value="1"/>
</dbReference>
<evidence type="ECO:0000256" key="7">
    <source>
        <dbReference type="ARBA" id="ARBA00022679"/>
    </source>
</evidence>
<evidence type="ECO:0000313" key="18">
    <source>
        <dbReference type="Proteomes" id="UP000003330"/>
    </source>
</evidence>
<dbReference type="NCBIfam" id="TIGR00651">
    <property type="entry name" value="pta"/>
    <property type="match status" value="1"/>
</dbReference>
<feature type="domain" description="Pseudouridine synthase RsuA/RluA-like" evidence="15">
    <location>
        <begin position="84"/>
        <end position="237"/>
    </location>
</feature>
<evidence type="ECO:0000256" key="9">
    <source>
        <dbReference type="ARBA" id="ARBA00023315"/>
    </source>
</evidence>
<keyword evidence="9 17" id="KW-0012">Acyltransferase</keyword>
<gene>
    <name evidence="17" type="primary">pta</name>
    <name evidence="17" type="ORF">STRIC_1318</name>
</gene>